<proteinExistence type="predicted"/>
<accession>A0A839N5S2</accession>
<keyword evidence="1" id="KW-0812">Transmembrane</keyword>
<protein>
    <submittedName>
        <fullName evidence="2">Uncharacterized protein</fullName>
    </submittedName>
</protein>
<keyword evidence="1" id="KW-1133">Transmembrane helix</keyword>
<evidence type="ECO:0000313" key="4">
    <source>
        <dbReference type="Proteomes" id="UP000559182"/>
    </source>
</evidence>
<dbReference type="RefSeq" id="WP_183320774.1">
    <property type="nucleotide sequence ID" value="NZ_JACHVQ010000001.1"/>
</dbReference>
<dbReference type="EMBL" id="JACHVQ010000006">
    <property type="protein sequence ID" value="MBB2894520.1"/>
    <property type="molecule type" value="Genomic_DNA"/>
</dbReference>
<sequence length="347" mass="36829">MSGQQAGAFRRHRGRWFAAAAAAVVAVALVVGGIARSSHERHHLAAGEHLDGVMVFVDQLTEHRAEVQTAFGSLPVTIGTGREIGSRDDRVRAPDGASLVRVTWSPGLIYDGPPVWPTSTPRDRRDPGTTLTLVTGGHRYLLADAVVMSDGGSSAIIVVAGDGSDARVESRFGGRTFTSAPGPNTPRTVRSQGYAGCQDTSKRTYSWVDCTLPVHRGVYVAGLGVAPAGKEWLVVQGASATRYDQNVRVRDAHDDSKRAEYAPSGPPAVTVTVDGVSAKPRVAGSDTVIGDSVRVATRAWLVPAQKSATVRLRYRLPTRIVPAHSYWHGAPSTHLVDVSTTTTYPGV</sequence>
<comment type="caution">
    <text evidence="2">The sequence shown here is derived from an EMBL/GenBank/DDBJ whole genome shotgun (WGS) entry which is preliminary data.</text>
</comment>
<reference evidence="2 4" key="1">
    <citation type="submission" date="2020-08" db="EMBL/GenBank/DDBJ databases">
        <title>Sequencing the genomes of 1000 actinobacteria strains.</title>
        <authorList>
            <person name="Klenk H.-P."/>
        </authorList>
    </citation>
    <scope>NUCLEOTIDE SEQUENCE [LARGE SCALE GENOMIC DNA]</scope>
    <source>
        <strain evidence="2 4">DSM 105369</strain>
    </source>
</reference>
<name>A0A839N5S2_9MICO</name>
<dbReference type="Proteomes" id="UP000559182">
    <property type="component" value="Unassembled WGS sequence"/>
</dbReference>
<evidence type="ECO:0000313" key="2">
    <source>
        <dbReference type="EMBL" id="MBB2892627.1"/>
    </source>
</evidence>
<gene>
    <name evidence="2" type="ORF">FHU39_002611</name>
    <name evidence="3" type="ORF">FHU39_004566</name>
</gene>
<organism evidence="2 4">
    <name type="scientific">Flexivirga oryzae</name>
    <dbReference type="NCBI Taxonomy" id="1794944"/>
    <lineage>
        <taxon>Bacteria</taxon>
        <taxon>Bacillati</taxon>
        <taxon>Actinomycetota</taxon>
        <taxon>Actinomycetes</taxon>
        <taxon>Micrococcales</taxon>
        <taxon>Dermacoccaceae</taxon>
        <taxon>Flexivirga</taxon>
    </lineage>
</organism>
<feature type="transmembrane region" description="Helical" evidence="1">
    <location>
        <begin position="16"/>
        <end position="35"/>
    </location>
</feature>
<dbReference type="EMBL" id="JACHVQ010000001">
    <property type="protein sequence ID" value="MBB2892627.1"/>
    <property type="molecule type" value="Genomic_DNA"/>
</dbReference>
<evidence type="ECO:0000313" key="3">
    <source>
        <dbReference type="EMBL" id="MBB2894520.1"/>
    </source>
</evidence>
<evidence type="ECO:0000256" key="1">
    <source>
        <dbReference type="SAM" id="Phobius"/>
    </source>
</evidence>
<dbReference type="AlphaFoldDB" id="A0A839N5S2"/>
<keyword evidence="1" id="KW-0472">Membrane</keyword>
<keyword evidence="4" id="KW-1185">Reference proteome</keyword>